<evidence type="ECO:0000256" key="2">
    <source>
        <dbReference type="ARBA" id="ARBA00010945"/>
    </source>
</evidence>
<dbReference type="GO" id="GO:0006261">
    <property type="term" value="P:DNA-templated DNA replication"/>
    <property type="evidence" value="ECO:0007669"/>
    <property type="project" value="UniProtKB-UniRule"/>
</dbReference>
<dbReference type="GO" id="GO:0003684">
    <property type="term" value="F:damaged DNA binding"/>
    <property type="evidence" value="ECO:0007669"/>
    <property type="project" value="InterPro"/>
</dbReference>
<evidence type="ECO:0000256" key="10">
    <source>
        <dbReference type="ARBA" id="ARBA00022842"/>
    </source>
</evidence>
<evidence type="ECO:0000259" key="16">
    <source>
        <dbReference type="PROSITE" id="PS50173"/>
    </source>
</evidence>
<comment type="function">
    <text evidence="15">Poorly processive, error-prone DNA polymerase involved in untargeted mutagenesis. Copies undamaged DNA at stalled replication forks, which arise in vivo from mismatched or misaligned primer ends. These misaligned primers can be extended by PolIV. Exhibits no 3'-5' exonuclease (proofreading) activity. May be involved in translesional synthesis, in conjunction with the beta clamp from PolIII.</text>
</comment>
<keyword evidence="10 15" id="KW-0460">Magnesium</keyword>
<evidence type="ECO:0000256" key="12">
    <source>
        <dbReference type="ARBA" id="ARBA00023125"/>
    </source>
</evidence>
<feature type="site" description="Substrate discrimination" evidence="15">
    <location>
        <position position="116"/>
    </location>
</feature>
<sequence>MKTLSGLLIESCRYRWRSSFSNDQRTAARFQRRANRTGEQRSQGAFLIGFQPLSLIDGKGSPFPESMRSPDGSILISIRATAIKGMPEVLTRRAITAEGGYQVSQIIIHVDMDAFYASVEIRDNPSLRGKPLIIGALPRERGVVATCSYEARKFGVHSAMNIKEAYRLCPNGVYMHPNFDKYRAVSDRLHRIWNEYASAAETIALDEAYLDVTGKAGDWDTACDFARAIKRRTGEELGLTCSVGVAYSKTAAKTASEEKKPDGYFEIPTEEDFVSLIQDRDVRVLYTVGEKTAEKLNRSGIRTVRDIQSRQEEVIRLLGRQGQWIVQQAQGKDDRKVVAYRPEEAKSISRELTFQEDVDDFDFLKDVLVLLSLSVERRAERVGLYGEGVQLKITYSDMKTITRSRLTASTRSAAGILREAAGLLEQVQKRPVRLIGVGIYHLTEKRYRQLHIDDLLRETAMEGQDSVRADLERLHQRYGLDYAGNLDRIFHGETLYRTVEYMRKHK</sequence>
<dbReference type="InterPro" id="IPR022880">
    <property type="entry name" value="DNApol_IV"/>
</dbReference>
<dbReference type="EMBL" id="KC246801">
    <property type="protein sequence ID" value="AHF24661.1"/>
    <property type="molecule type" value="Genomic_DNA"/>
</dbReference>
<dbReference type="PROSITE" id="PS50173">
    <property type="entry name" value="UMUC"/>
    <property type="match status" value="1"/>
</dbReference>
<keyword evidence="13 15" id="KW-0234">DNA repair</keyword>
<keyword evidence="12 15" id="KW-0238">DNA-binding</keyword>
<dbReference type="Gene3D" id="3.30.1490.100">
    <property type="entry name" value="DNA polymerase, Y-family, little finger domain"/>
    <property type="match status" value="1"/>
</dbReference>
<comment type="subcellular location">
    <subcellularLocation>
        <location evidence="1 15">Cytoplasm</location>
    </subcellularLocation>
</comment>
<evidence type="ECO:0000256" key="13">
    <source>
        <dbReference type="ARBA" id="ARBA00023204"/>
    </source>
</evidence>
<dbReference type="NCBIfam" id="NF002677">
    <property type="entry name" value="PRK02406.1"/>
    <property type="match status" value="1"/>
</dbReference>
<dbReference type="InterPro" id="IPR001126">
    <property type="entry name" value="UmuC"/>
</dbReference>
<evidence type="ECO:0000256" key="6">
    <source>
        <dbReference type="ARBA" id="ARBA00022695"/>
    </source>
</evidence>
<organism evidence="17">
    <name type="scientific">uncultured bacterium Contig13</name>
    <dbReference type="NCBI Taxonomy" id="1393410"/>
    <lineage>
        <taxon>Bacteria</taxon>
        <taxon>environmental samples</taxon>
    </lineage>
</organism>
<dbReference type="InterPro" id="IPR050116">
    <property type="entry name" value="DNA_polymerase-Y"/>
</dbReference>
<dbReference type="InterPro" id="IPR017961">
    <property type="entry name" value="DNA_pol_Y-fam_little_finger"/>
</dbReference>
<dbReference type="PANTHER" id="PTHR11076:SF33">
    <property type="entry name" value="DNA POLYMERASE KAPPA"/>
    <property type="match status" value="1"/>
</dbReference>
<dbReference type="Gene3D" id="3.30.70.270">
    <property type="match status" value="1"/>
</dbReference>
<dbReference type="Gene3D" id="3.40.1170.60">
    <property type="match status" value="1"/>
</dbReference>
<evidence type="ECO:0000256" key="11">
    <source>
        <dbReference type="ARBA" id="ARBA00022932"/>
    </source>
</evidence>
<gene>
    <name evidence="15" type="primary">dinB</name>
</gene>
<dbReference type="GO" id="GO:0006281">
    <property type="term" value="P:DNA repair"/>
    <property type="evidence" value="ECO:0007669"/>
    <property type="project" value="UniProtKB-UniRule"/>
</dbReference>
<keyword evidence="3 15" id="KW-0515">Mutator protein</keyword>
<keyword evidence="4 15" id="KW-0963">Cytoplasm</keyword>
<dbReference type="FunFam" id="3.40.1170.60:FF:000001">
    <property type="entry name" value="DNA polymerase IV"/>
    <property type="match status" value="1"/>
</dbReference>
<dbReference type="InterPro" id="IPR043502">
    <property type="entry name" value="DNA/RNA_pol_sf"/>
</dbReference>
<dbReference type="InterPro" id="IPR036775">
    <property type="entry name" value="DNA_pol_Y-fam_lit_finger_sf"/>
</dbReference>
<evidence type="ECO:0000256" key="15">
    <source>
        <dbReference type="HAMAP-Rule" id="MF_01113"/>
    </source>
</evidence>
<dbReference type="Gene3D" id="1.10.150.20">
    <property type="entry name" value="5' to 3' exonuclease, C-terminal subdomain"/>
    <property type="match status" value="1"/>
</dbReference>
<reference evidence="17" key="1">
    <citation type="journal article" date="2013" name="PLoS ONE">
        <title>Metagenomic insights into the carbohydrate-active enzymes carried by the microorganisms adhering to solid digesta in the rumen of cows.</title>
        <authorList>
            <person name="Wang L."/>
            <person name="Hatem A."/>
            <person name="Catalyurek U.V."/>
            <person name="Morrison M."/>
            <person name="Yu Z."/>
        </authorList>
    </citation>
    <scope>NUCLEOTIDE SEQUENCE</scope>
</reference>
<proteinExistence type="inferred from homology"/>
<evidence type="ECO:0000256" key="9">
    <source>
        <dbReference type="ARBA" id="ARBA00022763"/>
    </source>
</evidence>
<dbReference type="GO" id="GO:0042276">
    <property type="term" value="P:error-prone translesion synthesis"/>
    <property type="evidence" value="ECO:0007669"/>
    <property type="project" value="TreeGrafter"/>
</dbReference>
<evidence type="ECO:0000256" key="3">
    <source>
        <dbReference type="ARBA" id="ARBA00022457"/>
    </source>
</evidence>
<evidence type="ECO:0000256" key="8">
    <source>
        <dbReference type="ARBA" id="ARBA00022723"/>
    </source>
</evidence>
<dbReference type="GO" id="GO:0003887">
    <property type="term" value="F:DNA-directed DNA polymerase activity"/>
    <property type="evidence" value="ECO:0007669"/>
    <property type="project" value="UniProtKB-UniRule"/>
</dbReference>
<feature type="active site" evidence="15">
    <location>
        <position position="207"/>
    </location>
</feature>
<keyword evidence="9 15" id="KW-0227">DNA damage</keyword>
<protein>
    <recommendedName>
        <fullName evidence="15">DNA polymerase IV</fullName>
        <shortName evidence="15">Pol IV</shortName>
        <ecNumber evidence="15">2.7.7.7</ecNumber>
    </recommendedName>
</protein>
<comment type="cofactor">
    <cofactor evidence="15">
        <name>Mg(2+)</name>
        <dbReference type="ChEBI" id="CHEBI:18420"/>
    </cofactor>
    <text evidence="15">Binds 2 magnesium ions per subunit.</text>
</comment>
<dbReference type="HAMAP" id="MF_01113">
    <property type="entry name" value="DNApol_IV"/>
    <property type="match status" value="1"/>
</dbReference>
<dbReference type="GO" id="GO:0005829">
    <property type="term" value="C:cytosol"/>
    <property type="evidence" value="ECO:0007669"/>
    <property type="project" value="TreeGrafter"/>
</dbReference>
<evidence type="ECO:0000256" key="5">
    <source>
        <dbReference type="ARBA" id="ARBA00022679"/>
    </source>
</evidence>
<comment type="subunit">
    <text evidence="15">Monomer.</text>
</comment>
<dbReference type="SUPFAM" id="SSF56672">
    <property type="entry name" value="DNA/RNA polymerases"/>
    <property type="match status" value="1"/>
</dbReference>
<dbReference type="InterPro" id="IPR043128">
    <property type="entry name" value="Rev_trsase/Diguanyl_cyclase"/>
</dbReference>
<evidence type="ECO:0000256" key="1">
    <source>
        <dbReference type="ARBA" id="ARBA00004496"/>
    </source>
</evidence>
<comment type="similarity">
    <text evidence="2 15">Belongs to the DNA polymerase type-Y family.</text>
</comment>
<dbReference type="EC" id="2.7.7.7" evidence="15"/>
<dbReference type="AlphaFoldDB" id="W0FIL5"/>
<dbReference type="Pfam" id="PF11799">
    <property type="entry name" value="IMS_C"/>
    <property type="match status" value="1"/>
</dbReference>
<keyword evidence="7 15" id="KW-0235">DNA replication</keyword>
<name>W0FIL5_9BACT</name>
<keyword evidence="11 15" id="KW-0239">DNA-directed DNA polymerase</keyword>
<evidence type="ECO:0000313" key="17">
    <source>
        <dbReference type="EMBL" id="AHF24661.1"/>
    </source>
</evidence>
<keyword evidence="6 15" id="KW-0548">Nucleotidyltransferase</keyword>
<comment type="catalytic activity">
    <reaction evidence="14 15">
        <text>DNA(n) + a 2'-deoxyribonucleoside 5'-triphosphate = DNA(n+1) + diphosphate</text>
        <dbReference type="Rhea" id="RHEA:22508"/>
        <dbReference type="Rhea" id="RHEA-COMP:17339"/>
        <dbReference type="Rhea" id="RHEA-COMP:17340"/>
        <dbReference type="ChEBI" id="CHEBI:33019"/>
        <dbReference type="ChEBI" id="CHEBI:61560"/>
        <dbReference type="ChEBI" id="CHEBI:173112"/>
        <dbReference type="EC" id="2.7.7.7"/>
    </reaction>
</comment>
<dbReference type="GO" id="GO:0000287">
    <property type="term" value="F:magnesium ion binding"/>
    <property type="evidence" value="ECO:0007669"/>
    <property type="project" value="UniProtKB-UniRule"/>
</dbReference>
<dbReference type="GO" id="GO:0009432">
    <property type="term" value="P:SOS response"/>
    <property type="evidence" value="ECO:0007669"/>
    <property type="project" value="TreeGrafter"/>
</dbReference>
<accession>W0FIL5</accession>
<feature type="binding site" evidence="15">
    <location>
        <position position="206"/>
    </location>
    <ligand>
        <name>Mg(2+)</name>
        <dbReference type="ChEBI" id="CHEBI:18420"/>
    </ligand>
</feature>
<dbReference type="SUPFAM" id="SSF100879">
    <property type="entry name" value="Lesion bypass DNA polymerase (Y-family), little finger domain"/>
    <property type="match status" value="1"/>
</dbReference>
<feature type="domain" description="UmuC" evidence="16">
    <location>
        <begin position="107"/>
        <end position="289"/>
    </location>
</feature>
<dbReference type="PANTHER" id="PTHR11076">
    <property type="entry name" value="DNA REPAIR POLYMERASE UMUC / TRANSFERASE FAMILY MEMBER"/>
    <property type="match status" value="1"/>
</dbReference>
<dbReference type="Pfam" id="PF00817">
    <property type="entry name" value="IMS"/>
    <property type="match status" value="1"/>
</dbReference>
<dbReference type="CDD" id="cd03586">
    <property type="entry name" value="PolY_Pol_IV_kappa"/>
    <property type="match status" value="1"/>
</dbReference>
<evidence type="ECO:0000256" key="14">
    <source>
        <dbReference type="ARBA" id="ARBA00049244"/>
    </source>
</evidence>
<keyword evidence="8 15" id="KW-0479">Metal-binding</keyword>
<keyword evidence="5 15" id="KW-0808">Transferase</keyword>
<feature type="binding site" evidence="15">
    <location>
        <position position="111"/>
    </location>
    <ligand>
        <name>Mg(2+)</name>
        <dbReference type="ChEBI" id="CHEBI:18420"/>
    </ligand>
</feature>
<evidence type="ECO:0000256" key="4">
    <source>
        <dbReference type="ARBA" id="ARBA00022490"/>
    </source>
</evidence>
<evidence type="ECO:0000256" key="7">
    <source>
        <dbReference type="ARBA" id="ARBA00022705"/>
    </source>
</evidence>